<evidence type="ECO:0000256" key="2">
    <source>
        <dbReference type="ARBA" id="ARBA00022475"/>
    </source>
</evidence>
<accession>A0AAE3M555</accession>
<keyword evidence="2" id="KW-1003">Cell membrane</keyword>
<feature type="domain" description="Cardiolipin synthase N-terminal" evidence="7">
    <location>
        <begin position="8"/>
        <end position="52"/>
    </location>
</feature>
<dbReference type="Proteomes" id="UP001209229">
    <property type="component" value="Unassembled WGS sequence"/>
</dbReference>
<keyword evidence="9" id="KW-1185">Reference proteome</keyword>
<evidence type="ECO:0000256" key="4">
    <source>
        <dbReference type="ARBA" id="ARBA00022989"/>
    </source>
</evidence>
<dbReference type="GO" id="GO:0005886">
    <property type="term" value="C:plasma membrane"/>
    <property type="evidence" value="ECO:0007669"/>
    <property type="project" value="UniProtKB-SubCell"/>
</dbReference>
<protein>
    <submittedName>
        <fullName evidence="8">PLDc N-terminal domain-containing protein</fullName>
    </submittedName>
</protein>
<evidence type="ECO:0000256" key="1">
    <source>
        <dbReference type="ARBA" id="ARBA00004651"/>
    </source>
</evidence>
<evidence type="ECO:0000259" key="7">
    <source>
        <dbReference type="Pfam" id="PF13396"/>
    </source>
</evidence>
<keyword evidence="4 6" id="KW-1133">Transmembrane helix</keyword>
<dbReference type="EMBL" id="JAPDPJ010000029">
    <property type="protein sequence ID" value="MCW3787451.1"/>
    <property type="molecule type" value="Genomic_DNA"/>
</dbReference>
<feature type="transmembrane region" description="Helical" evidence="6">
    <location>
        <begin position="6"/>
        <end position="23"/>
    </location>
</feature>
<comment type="caution">
    <text evidence="8">The sequence shown here is derived from an EMBL/GenBank/DDBJ whole genome shotgun (WGS) entry which is preliminary data.</text>
</comment>
<evidence type="ECO:0000313" key="9">
    <source>
        <dbReference type="Proteomes" id="UP001209229"/>
    </source>
</evidence>
<name>A0AAE3M555_9BACT</name>
<proteinExistence type="predicted"/>
<keyword evidence="5 6" id="KW-0472">Membrane</keyword>
<dbReference type="RefSeq" id="WP_301191016.1">
    <property type="nucleotide sequence ID" value="NZ_JAPDPJ010000029.1"/>
</dbReference>
<comment type="subcellular location">
    <subcellularLocation>
        <location evidence="1">Cell membrane</location>
        <topology evidence="1">Multi-pass membrane protein</topology>
    </subcellularLocation>
</comment>
<gene>
    <name evidence="8" type="ORF">OM075_13305</name>
</gene>
<sequence>MDTLLIILIISAAMLCFMAMYDINKTRIRYKLSTLWLLLVILFPVFGPIIYFQLKRRLITPLRK</sequence>
<evidence type="ECO:0000256" key="3">
    <source>
        <dbReference type="ARBA" id="ARBA00022692"/>
    </source>
</evidence>
<keyword evidence="3 6" id="KW-0812">Transmembrane</keyword>
<dbReference type="Pfam" id="PF13396">
    <property type="entry name" value="PLDc_N"/>
    <property type="match status" value="1"/>
</dbReference>
<evidence type="ECO:0000256" key="6">
    <source>
        <dbReference type="SAM" id="Phobius"/>
    </source>
</evidence>
<reference evidence="8" key="1">
    <citation type="submission" date="2022-10" db="EMBL/GenBank/DDBJ databases">
        <authorList>
            <person name="Yu W.X."/>
        </authorList>
    </citation>
    <scope>NUCLEOTIDE SEQUENCE</scope>
    <source>
        <strain evidence="8">AAT</strain>
    </source>
</reference>
<organism evidence="8 9">
    <name type="scientific">Plebeiibacterium sediminum</name>
    <dbReference type="NCBI Taxonomy" id="2992112"/>
    <lineage>
        <taxon>Bacteria</taxon>
        <taxon>Pseudomonadati</taxon>
        <taxon>Bacteroidota</taxon>
        <taxon>Bacteroidia</taxon>
        <taxon>Marinilabiliales</taxon>
        <taxon>Marinilabiliaceae</taxon>
        <taxon>Plebeiibacterium</taxon>
    </lineage>
</organism>
<evidence type="ECO:0000313" key="8">
    <source>
        <dbReference type="EMBL" id="MCW3787451.1"/>
    </source>
</evidence>
<feature type="transmembrane region" description="Helical" evidence="6">
    <location>
        <begin position="35"/>
        <end position="54"/>
    </location>
</feature>
<dbReference type="InterPro" id="IPR027379">
    <property type="entry name" value="CLS_N"/>
</dbReference>
<dbReference type="AlphaFoldDB" id="A0AAE3M555"/>
<evidence type="ECO:0000256" key="5">
    <source>
        <dbReference type="ARBA" id="ARBA00023136"/>
    </source>
</evidence>